<dbReference type="CTD" id="20204098"/>
<dbReference type="Proteomes" id="UP000015101">
    <property type="component" value="Unassembled WGS sequence"/>
</dbReference>
<protein>
    <submittedName>
        <fullName evidence="1 2">Uncharacterized protein</fullName>
    </submittedName>
</protein>
<dbReference type="GeneID" id="20204098"/>
<dbReference type="AlphaFoldDB" id="T1F5J9"/>
<keyword evidence="3" id="KW-1185">Reference proteome</keyword>
<reference evidence="3" key="1">
    <citation type="submission" date="2012-12" db="EMBL/GenBank/DDBJ databases">
        <authorList>
            <person name="Hellsten U."/>
            <person name="Grimwood J."/>
            <person name="Chapman J.A."/>
            <person name="Shapiro H."/>
            <person name="Aerts A."/>
            <person name="Otillar R.P."/>
            <person name="Terry A.Y."/>
            <person name="Boore J.L."/>
            <person name="Simakov O."/>
            <person name="Marletaz F."/>
            <person name="Cho S.-J."/>
            <person name="Edsinger-Gonzales E."/>
            <person name="Havlak P."/>
            <person name="Kuo D.-H."/>
            <person name="Larsson T."/>
            <person name="Lv J."/>
            <person name="Arendt D."/>
            <person name="Savage R."/>
            <person name="Osoegawa K."/>
            <person name="de Jong P."/>
            <person name="Lindberg D.R."/>
            <person name="Seaver E.C."/>
            <person name="Weisblat D.A."/>
            <person name="Putnam N.H."/>
            <person name="Grigoriev I.V."/>
            <person name="Rokhsar D.S."/>
        </authorList>
    </citation>
    <scope>NUCLEOTIDE SEQUENCE</scope>
</reference>
<accession>T1F5J9</accession>
<dbReference type="RefSeq" id="XP_009017498.1">
    <property type="nucleotide sequence ID" value="XM_009019250.1"/>
</dbReference>
<evidence type="ECO:0000313" key="3">
    <source>
        <dbReference type="Proteomes" id="UP000015101"/>
    </source>
</evidence>
<name>T1F5J9_HELRO</name>
<dbReference type="InParanoid" id="T1F5J9"/>
<dbReference type="HOGENOM" id="CLU_1887991_0_0_1"/>
<reference evidence="2" key="3">
    <citation type="submission" date="2015-06" db="UniProtKB">
        <authorList>
            <consortium name="EnsemblMetazoa"/>
        </authorList>
    </citation>
    <scope>IDENTIFICATION</scope>
</reference>
<proteinExistence type="predicted"/>
<dbReference type="EMBL" id="AMQM01004280">
    <property type="status" value="NOT_ANNOTATED_CDS"/>
    <property type="molecule type" value="Genomic_DNA"/>
</dbReference>
<evidence type="ECO:0000313" key="2">
    <source>
        <dbReference type="EnsemblMetazoa" id="HelroP172581"/>
    </source>
</evidence>
<organism evidence="2 3">
    <name type="scientific">Helobdella robusta</name>
    <name type="common">Californian leech</name>
    <dbReference type="NCBI Taxonomy" id="6412"/>
    <lineage>
        <taxon>Eukaryota</taxon>
        <taxon>Metazoa</taxon>
        <taxon>Spiralia</taxon>
        <taxon>Lophotrochozoa</taxon>
        <taxon>Annelida</taxon>
        <taxon>Clitellata</taxon>
        <taxon>Hirudinea</taxon>
        <taxon>Rhynchobdellida</taxon>
        <taxon>Glossiphoniidae</taxon>
        <taxon>Helobdella</taxon>
    </lineage>
</organism>
<dbReference type="EnsemblMetazoa" id="HelroT172581">
    <property type="protein sequence ID" value="HelroP172581"/>
    <property type="gene ID" value="HelroG172581"/>
</dbReference>
<sequence>MYMWELEFERGQSLRGGGDGWVCEWPLQQLQQLLDDSFFVVVAKVDVVKVDGVKVDDLKVSIKGSGTATSKLICGILRSLALDLLLFILYTSDSRPHQGCKILRYLLPMTSSCMHLDQQTHLFICLQTSGVQLMQ</sequence>
<dbReference type="EMBL" id="KB096502">
    <property type="protein sequence ID" value="ESO04229.1"/>
    <property type="molecule type" value="Genomic_DNA"/>
</dbReference>
<dbReference type="KEGG" id="hro:HELRODRAFT_172581"/>
<gene>
    <name evidence="2" type="primary">20204098</name>
    <name evidence="1" type="ORF">HELRODRAFT_172581</name>
</gene>
<evidence type="ECO:0000313" key="1">
    <source>
        <dbReference type="EMBL" id="ESO04229.1"/>
    </source>
</evidence>
<reference evidence="1 3" key="2">
    <citation type="journal article" date="2013" name="Nature">
        <title>Insights into bilaterian evolution from three spiralian genomes.</title>
        <authorList>
            <person name="Simakov O."/>
            <person name="Marletaz F."/>
            <person name="Cho S.J."/>
            <person name="Edsinger-Gonzales E."/>
            <person name="Havlak P."/>
            <person name="Hellsten U."/>
            <person name="Kuo D.H."/>
            <person name="Larsson T."/>
            <person name="Lv J."/>
            <person name="Arendt D."/>
            <person name="Savage R."/>
            <person name="Osoegawa K."/>
            <person name="de Jong P."/>
            <person name="Grimwood J."/>
            <person name="Chapman J.A."/>
            <person name="Shapiro H."/>
            <person name="Aerts A."/>
            <person name="Otillar R.P."/>
            <person name="Terry A.Y."/>
            <person name="Boore J.L."/>
            <person name="Grigoriev I.V."/>
            <person name="Lindberg D.R."/>
            <person name="Seaver E.C."/>
            <person name="Weisblat D.A."/>
            <person name="Putnam N.H."/>
            <person name="Rokhsar D.S."/>
        </authorList>
    </citation>
    <scope>NUCLEOTIDE SEQUENCE</scope>
</reference>